<keyword evidence="2" id="KW-1185">Reference proteome</keyword>
<name>A0ACD3A6B2_9AGAR</name>
<dbReference type="EMBL" id="ML208696">
    <property type="protein sequence ID" value="TFK61091.1"/>
    <property type="molecule type" value="Genomic_DNA"/>
</dbReference>
<sequence length="617" mass="69715">MTRTAAAHRVLAIPELLRSVFFSLPGLDNNYRTALVCRAWSEIALDVLWYEVDDICTLFNLLVPLTNLTDESSDQAFVRCPTPQDWTKFEKFSRRVKKLTVDSTTELPSTSVFDDIGRTRIRQEILPNLWSLKWCSNLSRGIVFLHPGIRDLVFKIDSEAPDQAKLFVQNACFFAQNITTLTIRVGRTGLSRDSLAVRCIEAELLTWFAELQSLRTLELPRFWLTSPVCEVLGLLPHISELEFDWEAGGYGDPLDTLTFNPIWDPGNPVIFPSLTMFGQSSPFSDGARFISSCQRSSHLINLTLTSQTLESPDAVRSALNIITTRCPNLSWLGLTCLTTPYRHPPKRGSHPRITLDTLLPLHNLKYLKGLEINHALPFALSNKDFRVLVKTWSKMDYLRFGHDPYPLAHDIVRIAEAPLAAPPVDQSRYPIMGLFKSLKSLRKYCPRLTGLSLFGIDDFTVQNDQPGVNQRITSPFPYLTALSFGTSSITSDKTVVAMALSKYLLPNVTFTIDRLWGHDQTSPYLTYLNLHPLFPLRGELSSSLQDLIDFADPTPFWPRDSQTITVNEPVGVRGVIDADMASEVVRRKALGQEISSLLHLLCEARQDERESAKRRYL</sequence>
<accession>A0ACD3A6B2</accession>
<evidence type="ECO:0000313" key="2">
    <source>
        <dbReference type="Proteomes" id="UP000308600"/>
    </source>
</evidence>
<gene>
    <name evidence="1" type="ORF">BDN72DRAFT_883320</name>
</gene>
<proteinExistence type="predicted"/>
<protein>
    <submittedName>
        <fullName evidence="1">Uncharacterized protein</fullName>
    </submittedName>
</protein>
<reference evidence="1 2" key="1">
    <citation type="journal article" date="2019" name="Nat. Ecol. Evol.">
        <title>Megaphylogeny resolves global patterns of mushroom evolution.</title>
        <authorList>
            <person name="Varga T."/>
            <person name="Krizsan K."/>
            <person name="Foldi C."/>
            <person name="Dima B."/>
            <person name="Sanchez-Garcia M."/>
            <person name="Sanchez-Ramirez S."/>
            <person name="Szollosi G.J."/>
            <person name="Szarkandi J.G."/>
            <person name="Papp V."/>
            <person name="Albert L."/>
            <person name="Andreopoulos W."/>
            <person name="Angelini C."/>
            <person name="Antonin V."/>
            <person name="Barry K.W."/>
            <person name="Bougher N.L."/>
            <person name="Buchanan P."/>
            <person name="Buyck B."/>
            <person name="Bense V."/>
            <person name="Catcheside P."/>
            <person name="Chovatia M."/>
            <person name="Cooper J."/>
            <person name="Damon W."/>
            <person name="Desjardin D."/>
            <person name="Finy P."/>
            <person name="Geml J."/>
            <person name="Haridas S."/>
            <person name="Hughes K."/>
            <person name="Justo A."/>
            <person name="Karasinski D."/>
            <person name="Kautmanova I."/>
            <person name="Kiss B."/>
            <person name="Kocsube S."/>
            <person name="Kotiranta H."/>
            <person name="LaButti K.M."/>
            <person name="Lechner B.E."/>
            <person name="Liimatainen K."/>
            <person name="Lipzen A."/>
            <person name="Lukacs Z."/>
            <person name="Mihaltcheva S."/>
            <person name="Morgado L.N."/>
            <person name="Niskanen T."/>
            <person name="Noordeloos M.E."/>
            <person name="Ohm R.A."/>
            <person name="Ortiz-Santana B."/>
            <person name="Ovrebo C."/>
            <person name="Racz N."/>
            <person name="Riley R."/>
            <person name="Savchenko A."/>
            <person name="Shiryaev A."/>
            <person name="Soop K."/>
            <person name="Spirin V."/>
            <person name="Szebenyi C."/>
            <person name="Tomsovsky M."/>
            <person name="Tulloss R.E."/>
            <person name="Uehling J."/>
            <person name="Grigoriev I.V."/>
            <person name="Vagvolgyi C."/>
            <person name="Papp T."/>
            <person name="Martin F.M."/>
            <person name="Miettinen O."/>
            <person name="Hibbett D.S."/>
            <person name="Nagy L.G."/>
        </authorList>
    </citation>
    <scope>NUCLEOTIDE SEQUENCE [LARGE SCALE GENOMIC DNA]</scope>
    <source>
        <strain evidence="1 2">NL-1719</strain>
    </source>
</reference>
<organism evidence="1 2">
    <name type="scientific">Pluteus cervinus</name>
    <dbReference type="NCBI Taxonomy" id="181527"/>
    <lineage>
        <taxon>Eukaryota</taxon>
        <taxon>Fungi</taxon>
        <taxon>Dikarya</taxon>
        <taxon>Basidiomycota</taxon>
        <taxon>Agaricomycotina</taxon>
        <taxon>Agaricomycetes</taxon>
        <taxon>Agaricomycetidae</taxon>
        <taxon>Agaricales</taxon>
        <taxon>Pluteineae</taxon>
        <taxon>Pluteaceae</taxon>
        <taxon>Pluteus</taxon>
    </lineage>
</organism>
<evidence type="ECO:0000313" key="1">
    <source>
        <dbReference type="EMBL" id="TFK61091.1"/>
    </source>
</evidence>
<dbReference type="Proteomes" id="UP000308600">
    <property type="component" value="Unassembled WGS sequence"/>
</dbReference>